<dbReference type="EMBL" id="VMKJ01000023">
    <property type="protein sequence ID" value="TVO35726.1"/>
    <property type="molecule type" value="Genomic_DNA"/>
</dbReference>
<proteinExistence type="predicted"/>
<dbReference type="RefSeq" id="WP_144388482.1">
    <property type="nucleotide sequence ID" value="NZ_CANNCB010000011.1"/>
</dbReference>
<gene>
    <name evidence="2" type="ORF">FOF44_11610</name>
</gene>
<dbReference type="Pfam" id="PF01973">
    <property type="entry name" value="MptE-like"/>
    <property type="match status" value="1"/>
</dbReference>
<evidence type="ECO:0000259" key="1">
    <source>
        <dbReference type="Pfam" id="PF01973"/>
    </source>
</evidence>
<dbReference type="PANTHER" id="PTHR41786:SF1">
    <property type="entry name" value="6-HYDROXYMETHYLPTERIN DIPHOSPHOKINASE MPTE-LIKE DOMAIN-CONTAINING PROTEIN"/>
    <property type="match status" value="1"/>
</dbReference>
<dbReference type="AlphaFoldDB" id="A0A557P4Y1"/>
<accession>A0A557P4Y1</accession>
<dbReference type="OrthoDB" id="8708422at2"/>
<comment type="caution">
    <text evidence="2">The sequence shown here is derived from an EMBL/GenBank/DDBJ whole genome shotgun (WGS) entry which is preliminary data.</text>
</comment>
<evidence type="ECO:0000313" key="2">
    <source>
        <dbReference type="EMBL" id="TVO35726.1"/>
    </source>
</evidence>
<evidence type="ECO:0000313" key="3">
    <source>
        <dbReference type="Proteomes" id="UP000319828"/>
    </source>
</evidence>
<dbReference type="GO" id="GO:0016740">
    <property type="term" value="F:transferase activity"/>
    <property type="evidence" value="ECO:0007669"/>
    <property type="project" value="UniProtKB-KW"/>
</dbReference>
<sequence length="445" mass="51007">MSELYQKNIQLIQKRWPEIAQEIDSQNIEQLDAKLVEGNSQTISIDDIQLSSRHDPLEEALFYRSQTQGEKYYLFGCAMGDIPKLLMHDKQAKSIIIYLINPDVMKLVLHFTEQPWLEDERFCLRFMEENPVVRDALLAEDGAIILPSEKVLCKRHSPYLFYQFESANFFFHINKKMMDEEDAAFDAQRLKENVRILKKRKPVDKFTKNNYKKYPSAIVIGAGPTLEEQIDHLKEVMSRKHRPYIIAASMAGNTLYQHGIYPDAIINIDRGKGVGENNDGLTKFIPFQLAEKGTKFIVSTLTPTDIIQKWAGELYYANLVTPNYDECQKRLPTERLFIYGSVIASAVHIAASIATQRVYFMGMDFSFPDKKFHAGMDNNTHGNMTINEVVLNGYGEEVETSTSYRTFLTGVECLTHEFSALQFINCSRRGAKINNTTYLDEGVIV</sequence>
<dbReference type="Proteomes" id="UP000319828">
    <property type="component" value="Unassembled WGS sequence"/>
</dbReference>
<reference evidence="2 3" key="1">
    <citation type="submission" date="2019-07" db="EMBL/GenBank/DDBJ databases">
        <title>The draft genome sequence of Vibrio algivorus M1486.</title>
        <authorList>
            <person name="Meng X."/>
        </authorList>
    </citation>
    <scope>NUCLEOTIDE SEQUENCE [LARGE SCALE GENOMIC DNA]</scope>
    <source>
        <strain evidence="2 3">M1486</strain>
    </source>
</reference>
<organism evidence="2 3">
    <name type="scientific">Vibrio algivorus</name>
    <dbReference type="NCBI Taxonomy" id="1667024"/>
    <lineage>
        <taxon>Bacteria</taxon>
        <taxon>Pseudomonadati</taxon>
        <taxon>Pseudomonadota</taxon>
        <taxon>Gammaproteobacteria</taxon>
        <taxon>Vibrionales</taxon>
        <taxon>Vibrionaceae</taxon>
        <taxon>Vibrio</taxon>
    </lineage>
</organism>
<dbReference type="InterPro" id="IPR002826">
    <property type="entry name" value="MptE-like"/>
</dbReference>
<protein>
    <submittedName>
        <fullName evidence="2">Motility associated factor glycosyltransferase family protein</fullName>
    </submittedName>
</protein>
<feature type="domain" description="6-hydroxymethylpterin diphosphokinase MptE-like" evidence="1">
    <location>
        <begin position="191"/>
        <end position="369"/>
    </location>
</feature>
<keyword evidence="2" id="KW-0808">Transferase</keyword>
<name>A0A557P4Y1_9VIBR</name>
<dbReference type="PANTHER" id="PTHR41786">
    <property type="entry name" value="MOTILITY ACCESSORY FACTOR MAF"/>
    <property type="match status" value="1"/>
</dbReference>